<dbReference type="InterPro" id="IPR015931">
    <property type="entry name" value="Acnase/IPM_dHydase_lsu_aba_1/3"/>
</dbReference>
<evidence type="ECO:0000313" key="15">
    <source>
        <dbReference type="Proteomes" id="UP000250028"/>
    </source>
</evidence>
<dbReference type="GO" id="GO:0046872">
    <property type="term" value="F:metal ion binding"/>
    <property type="evidence" value="ECO:0007669"/>
    <property type="project" value="UniProtKB-KW"/>
</dbReference>
<dbReference type="NCBIfam" id="NF009520">
    <property type="entry name" value="PRK12881.1"/>
    <property type="match status" value="1"/>
</dbReference>
<evidence type="ECO:0000256" key="9">
    <source>
        <dbReference type="ARBA" id="ARBA00023239"/>
    </source>
</evidence>
<keyword evidence="15" id="KW-1185">Reference proteome</keyword>
<evidence type="ECO:0000256" key="11">
    <source>
        <dbReference type="RuleBase" id="RU361275"/>
    </source>
</evidence>
<dbReference type="Gene3D" id="3.30.499.10">
    <property type="entry name" value="Aconitase, domain 3"/>
    <property type="match status" value="2"/>
</dbReference>
<keyword evidence="5" id="KW-0479">Metal-binding</keyword>
<dbReference type="InterPro" id="IPR006249">
    <property type="entry name" value="Aconitase/IRP2"/>
</dbReference>
<evidence type="ECO:0000259" key="12">
    <source>
        <dbReference type="Pfam" id="PF00330"/>
    </source>
</evidence>
<dbReference type="Pfam" id="PF00330">
    <property type="entry name" value="Aconitase"/>
    <property type="match status" value="1"/>
</dbReference>
<keyword evidence="7 11" id="KW-0408">Iron</keyword>
<dbReference type="PANTHER" id="PTHR11670">
    <property type="entry name" value="ACONITASE/IRON-RESPONSIVE ELEMENT FAMILY MEMBER"/>
    <property type="match status" value="1"/>
</dbReference>
<dbReference type="AlphaFoldDB" id="A0A2Y9BTA7"/>
<evidence type="ECO:0000256" key="10">
    <source>
        <dbReference type="ARBA" id="ARBA00023501"/>
    </source>
</evidence>
<keyword evidence="6" id="KW-0694">RNA-binding</keyword>
<comment type="pathway">
    <text evidence="2">Carbohydrate metabolism; tricarboxylic acid cycle; isocitrate from oxaloacetate: step 2/2.</text>
</comment>
<name>A0A2Y9BTA7_9MICO</name>
<accession>A0A2Y9BTA7</accession>
<dbReference type="RefSeq" id="WP_146202486.1">
    <property type="nucleotide sequence ID" value="NZ_QGDN01000001.1"/>
</dbReference>
<dbReference type="UniPathway" id="UPA00946"/>
<reference evidence="15" key="1">
    <citation type="submission" date="2016-10" db="EMBL/GenBank/DDBJ databases">
        <authorList>
            <person name="Varghese N."/>
            <person name="Submissions S."/>
        </authorList>
    </citation>
    <scope>NUCLEOTIDE SEQUENCE [LARGE SCALE GENOMIC DNA]</scope>
    <source>
        <strain evidence="15">DSM 22951</strain>
    </source>
</reference>
<evidence type="ECO:0000313" key="14">
    <source>
        <dbReference type="EMBL" id="SSA33722.1"/>
    </source>
</evidence>
<dbReference type="InterPro" id="IPR044137">
    <property type="entry name" value="AcnA_IRP_Swivel"/>
</dbReference>
<dbReference type="InterPro" id="IPR001030">
    <property type="entry name" value="Acoase/IPM_deHydtase_lsu_aba"/>
</dbReference>
<comment type="similarity">
    <text evidence="3 11">Belongs to the aconitase/IPM isomerase family.</text>
</comment>
<dbReference type="FunFam" id="3.30.499.10:FF:000002">
    <property type="entry name" value="Aconitate hydratase"/>
    <property type="match status" value="1"/>
</dbReference>
<dbReference type="GO" id="GO:0019679">
    <property type="term" value="P:propionate metabolic process, methylcitrate cycle"/>
    <property type="evidence" value="ECO:0007669"/>
    <property type="project" value="UniProtKB-ARBA"/>
</dbReference>
<evidence type="ECO:0000256" key="1">
    <source>
        <dbReference type="ARBA" id="ARBA00001966"/>
    </source>
</evidence>
<keyword evidence="8 11" id="KW-0411">Iron-sulfur</keyword>
<dbReference type="Gene3D" id="3.20.19.10">
    <property type="entry name" value="Aconitase, domain 4"/>
    <property type="match status" value="1"/>
</dbReference>
<dbReference type="InterPro" id="IPR018136">
    <property type="entry name" value="Aconitase_4Fe-4S_BS"/>
</dbReference>
<dbReference type="InterPro" id="IPR036008">
    <property type="entry name" value="Aconitase_4Fe-4S_dom"/>
</dbReference>
<proteinExistence type="inferred from homology"/>
<dbReference type="OrthoDB" id="9764318at2"/>
<sequence>MSSDSFGAKGTLEVGDSSYEIYRINTVEGSATLPFSLKVLLENLLRTEDGANVTKEQISALGSWDENAQPDTEIQFTPARVIMQDFTGVPCVVDLATMREAVVDLGGDATKINPLAPAEMVIDHSVIIDVFGRPDAFEKNVEIEYGRNRERYQFLRWGQTAFDDFKVVPPGTGIVHQVNIEHLARTVMTRDGKAYPDSCVGTDSHTTMVNGIGVLGWGVGGIEAEAAMLGQPVSMLIPRVVGFKLSGKIPAGVTATDVVLTITQMLRQHGVVGKFVEFYGEGVASVPLANRATIGNMSPEFGSTCAIFPIDEVTLDYLRLTGRSEEQVALVEAYTKEQGLWHDPSHEPRFSEYLELDLSTVVPSIAGPKRPQDRIVLAESKQQFALDVKNYGVEGNYREVPVTDASGNSFGLKDGAVVIASITSCTNTSNPSVMMAAALLAKNAVDKGLTSKPWVKTSMAPGSQVVTGYYEKAGLWPYLEKLGFYLVGYGCTTCIGNSGPLNEEISAAINENDLTVTSVLSGNRNFEGRINPDVKMNYLASPPLVIAYALAGTMDFDFDTDPLGQDAAGNDIFLKDIWPDPAQVESTIAASMDRDMFIKDYADVFAGDERWQSLPTPEGNTFEWAEDSTYVRKPPYFEGMAHTPSPVSDISGARVLAKLGDSVTTDHISPAGSIKADSPAGKYLTEHGVERKDFNSYGSRRGNHEVMVRGTFANIRLRNQLLDDVEGGYTRDFTVEGAPQAFIYDAAENYAKAGTPLVVLGGKEYGSGSSRDWAAKGTRLLGVKAVITESFERIHRSNLIGMGVLPLQFPAGQNADSLGLDGTETFDITGVTALNEGTTPKTVHVTATKTDGSKVEFDAVVRIDTPGEADYYRNDGILQYVLRSLVN</sequence>
<evidence type="ECO:0000256" key="3">
    <source>
        <dbReference type="ARBA" id="ARBA00007185"/>
    </source>
</evidence>
<dbReference type="Proteomes" id="UP000250028">
    <property type="component" value="Unassembled WGS sequence"/>
</dbReference>
<comment type="cofactor">
    <cofactor evidence="1">
        <name>[4Fe-4S] cluster</name>
        <dbReference type="ChEBI" id="CHEBI:49883"/>
    </cofactor>
</comment>
<comment type="catalytic activity">
    <reaction evidence="10 11">
        <text>citrate = D-threo-isocitrate</text>
        <dbReference type="Rhea" id="RHEA:10336"/>
        <dbReference type="ChEBI" id="CHEBI:15562"/>
        <dbReference type="ChEBI" id="CHEBI:16947"/>
        <dbReference type="EC" id="4.2.1.3"/>
    </reaction>
</comment>
<evidence type="ECO:0000256" key="6">
    <source>
        <dbReference type="ARBA" id="ARBA00022884"/>
    </source>
</evidence>
<evidence type="ECO:0000256" key="7">
    <source>
        <dbReference type="ARBA" id="ARBA00023004"/>
    </source>
</evidence>
<dbReference type="Pfam" id="PF00694">
    <property type="entry name" value="Aconitase_C"/>
    <property type="match status" value="1"/>
</dbReference>
<keyword evidence="11" id="KW-0004">4Fe-4S</keyword>
<dbReference type="CDD" id="cd01586">
    <property type="entry name" value="AcnA_IRP"/>
    <property type="match status" value="1"/>
</dbReference>
<dbReference type="NCBIfam" id="NF006757">
    <property type="entry name" value="PRK09277.1"/>
    <property type="match status" value="1"/>
</dbReference>
<protein>
    <recommendedName>
        <fullName evidence="11">Aconitate hydratase</fullName>
        <shortName evidence="11">Aconitase</shortName>
        <ecNumber evidence="11">4.2.1.3</ecNumber>
    </recommendedName>
</protein>
<evidence type="ECO:0000256" key="4">
    <source>
        <dbReference type="ARBA" id="ARBA00022532"/>
    </source>
</evidence>
<feature type="domain" description="Aconitase/3-isopropylmalate dehydratase large subunit alpha/beta/alpha" evidence="12">
    <location>
        <begin position="64"/>
        <end position="552"/>
    </location>
</feature>
<dbReference type="Gene3D" id="6.10.190.10">
    <property type="match status" value="1"/>
</dbReference>
<dbReference type="GO" id="GO:0006099">
    <property type="term" value="P:tricarboxylic acid cycle"/>
    <property type="evidence" value="ECO:0007669"/>
    <property type="project" value="UniProtKB-UniPathway"/>
</dbReference>
<organism evidence="14 15">
    <name type="scientific">Branchiibius hedensis</name>
    <dbReference type="NCBI Taxonomy" id="672460"/>
    <lineage>
        <taxon>Bacteria</taxon>
        <taxon>Bacillati</taxon>
        <taxon>Actinomycetota</taxon>
        <taxon>Actinomycetes</taxon>
        <taxon>Micrococcales</taxon>
        <taxon>Dermacoccaceae</taxon>
        <taxon>Branchiibius</taxon>
    </lineage>
</organism>
<keyword evidence="9 11" id="KW-0456">Lyase</keyword>
<dbReference type="GO" id="GO:0003994">
    <property type="term" value="F:aconitate hydratase activity"/>
    <property type="evidence" value="ECO:0007669"/>
    <property type="project" value="UniProtKB-EC"/>
</dbReference>
<dbReference type="SUPFAM" id="SSF53732">
    <property type="entry name" value="Aconitase iron-sulfur domain"/>
    <property type="match status" value="1"/>
</dbReference>
<evidence type="ECO:0000256" key="5">
    <source>
        <dbReference type="ARBA" id="ARBA00022723"/>
    </source>
</evidence>
<evidence type="ECO:0000256" key="8">
    <source>
        <dbReference type="ARBA" id="ARBA00023014"/>
    </source>
</evidence>
<dbReference type="InterPro" id="IPR000573">
    <property type="entry name" value="AconitaseA/IPMdHydase_ssu_swvl"/>
</dbReference>
<dbReference type="PRINTS" id="PR00415">
    <property type="entry name" value="ACONITASE"/>
</dbReference>
<dbReference type="EC" id="4.2.1.3" evidence="11"/>
<feature type="domain" description="Aconitase A/isopropylmalate dehydratase small subunit swivel" evidence="13">
    <location>
        <begin position="682"/>
        <end position="811"/>
    </location>
</feature>
<dbReference type="EMBL" id="UESZ01000001">
    <property type="protein sequence ID" value="SSA33722.1"/>
    <property type="molecule type" value="Genomic_DNA"/>
</dbReference>
<dbReference type="GO" id="GO:0003723">
    <property type="term" value="F:RNA binding"/>
    <property type="evidence" value="ECO:0007669"/>
    <property type="project" value="UniProtKB-KW"/>
</dbReference>
<evidence type="ECO:0000259" key="13">
    <source>
        <dbReference type="Pfam" id="PF00694"/>
    </source>
</evidence>
<keyword evidence="4" id="KW-0816">Tricarboxylic acid cycle</keyword>
<dbReference type="NCBIfam" id="TIGR01341">
    <property type="entry name" value="aconitase_1"/>
    <property type="match status" value="1"/>
</dbReference>
<dbReference type="SUPFAM" id="SSF52016">
    <property type="entry name" value="LeuD/IlvD-like"/>
    <property type="match status" value="1"/>
</dbReference>
<dbReference type="UniPathway" id="UPA00223">
    <property type="reaction ID" value="UER00718"/>
</dbReference>
<dbReference type="PROSITE" id="PS00450">
    <property type="entry name" value="ACONITASE_1"/>
    <property type="match status" value="1"/>
</dbReference>
<dbReference type="FunFam" id="3.30.499.10:FF:000009">
    <property type="entry name" value="Aconitate hydratase"/>
    <property type="match status" value="1"/>
</dbReference>
<comment type="function">
    <text evidence="11">Catalyzes the isomerization of citrate to isocitrate via cis-aconitate.</text>
</comment>
<evidence type="ECO:0000256" key="2">
    <source>
        <dbReference type="ARBA" id="ARBA00004717"/>
    </source>
</evidence>
<gene>
    <name evidence="14" type="ORF">SAMN04489750_1008</name>
</gene>
<dbReference type="CDD" id="cd01580">
    <property type="entry name" value="AcnA_IRP_Swivel"/>
    <property type="match status" value="1"/>
</dbReference>
<dbReference type="GO" id="GO:0051539">
    <property type="term" value="F:4 iron, 4 sulfur cluster binding"/>
    <property type="evidence" value="ECO:0007669"/>
    <property type="project" value="UniProtKB-KW"/>
</dbReference>
<dbReference type="PROSITE" id="PS01244">
    <property type="entry name" value="ACONITASE_2"/>
    <property type="match status" value="1"/>
</dbReference>
<dbReference type="FunFam" id="3.20.19.10:FF:000001">
    <property type="entry name" value="Aconitate hydratase"/>
    <property type="match status" value="1"/>
</dbReference>
<dbReference type="InterPro" id="IPR015928">
    <property type="entry name" value="Aconitase/3IPM_dehydase_swvl"/>
</dbReference>